<sequence length="187" mass="20552">MELTRYEIIKILMEYVNDEIVVCNIGIPSKELFKINDREKNFYMLGSMGLSSSIGHGLALSVNEKVIAIDGDGSVLMNMGSLATIGKTTPKDFLLLIVDNCAYGSTGNQETHSTCTDLYQVSKACGIDSIGVFNEEQLREAVKLALNESGTKVIVAKAKPHNENVPNINLVPTEIKHRFMNSIKNNK</sequence>
<accession>A0A7J9NFM6</accession>
<evidence type="ECO:0000256" key="5">
    <source>
        <dbReference type="ARBA" id="ARBA00023052"/>
    </source>
</evidence>
<comment type="similarity">
    <text evidence="2">Belongs to the TPP enzyme family.</text>
</comment>
<evidence type="ECO:0000313" key="15">
    <source>
        <dbReference type="Proteomes" id="UP000563838"/>
    </source>
</evidence>
<dbReference type="EC" id="4.1.1.79" evidence="10"/>
<dbReference type="EMBL" id="JACDUI010000001">
    <property type="protein sequence ID" value="MBA2839525.1"/>
    <property type="molecule type" value="Genomic_DNA"/>
</dbReference>
<dbReference type="Pfam" id="PF02775">
    <property type="entry name" value="TPP_enzyme_C"/>
    <property type="match status" value="1"/>
</dbReference>
<dbReference type="SUPFAM" id="SSF52518">
    <property type="entry name" value="Thiamin diphosphate-binding fold (THDP-binding)"/>
    <property type="match status" value="1"/>
</dbReference>
<dbReference type="GO" id="GO:0050545">
    <property type="term" value="F:sulfopyruvate decarboxylase activity"/>
    <property type="evidence" value="ECO:0007669"/>
    <property type="project" value="UniProtKB-EC"/>
</dbReference>
<dbReference type="GO" id="GO:0019295">
    <property type="term" value="P:coenzyme M biosynthetic process"/>
    <property type="evidence" value="ECO:0007669"/>
    <property type="project" value="UniProtKB-KW"/>
</dbReference>
<evidence type="ECO:0000256" key="1">
    <source>
        <dbReference type="ARBA" id="ARBA00001964"/>
    </source>
</evidence>
<evidence type="ECO:0000256" key="3">
    <source>
        <dbReference type="ARBA" id="ARBA00022545"/>
    </source>
</evidence>
<dbReference type="InterPro" id="IPR022494">
    <property type="entry name" value="Sulfopyruvate_deCO2ase_bsu"/>
</dbReference>
<evidence type="ECO:0000256" key="2">
    <source>
        <dbReference type="ARBA" id="ARBA00007812"/>
    </source>
</evidence>
<evidence type="ECO:0000256" key="7">
    <source>
        <dbReference type="ARBA" id="ARBA00037396"/>
    </source>
</evidence>
<dbReference type="InterPro" id="IPR011766">
    <property type="entry name" value="TPP_enzyme_TPP-bd"/>
</dbReference>
<keyword evidence="6 14" id="KW-0456">Lyase</keyword>
<evidence type="ECO:0000256" key="4">
    <source>
        <dbReference type="ARBA" id="ARBA00022793"/>
    </source>
</evidence>
<evidence type="ECO:0000256" key="8">
    <source>
        <dbReference type="ARBA" id="ARBA00037914"/>
    </source>
</evidence>
<dbReference type="InterPro" id="IPR051818">
    <property type="entry name" value="TPP_dependent_decarboxylase"/>
</dbReference>
<dbReference type="PANTHER" id="PTHR42818:SF1">
    <property type="entry name" value="SULFOPYRUVATE DECARBOXYLASE"/>
    <property type="match status" value="1"/>
</dbReference>
<keyword evidence="5" id="KW-0786">Thiamine pyrophosphate</keyword>
<evidence type="ECO:0000259" key="13">
    <source>
        <dbReference type="Pfam" id="PF02775"/>
    </source>
</evidence>
<dbReference type="AlphaFoldDB" id="A0A7J9NFM6"/>
<evidence type="ECO:0000313" key="14">
    <source>
        <dbReference type="EMBL" id="MBA2839525.1"/>
    </source>
</evidence>
<dbReference type="NCBIfam" id="TIGR03846">
    <property type="entry name" value="sulfopy_beta"/>
    <property type="match status" value="1"/>
</dbReference>
<evidence type="ECO:0000256" key="11">
    <source>
        <dbReference type="ARBA" id="ARBA00048551"/>
    </source>
</evidence>
<comment type="function">
    <text evidence="7">Involved in the biosynthesis of the coenzyme M (2-mercaptoethanesulfonic acid). Catalyzes the decarboxylation of sulfopyruvate to sulfoacetaldehyde.</text>
</comment>
<comment type="catalytic activity">
    <reaction evidence="11">
        <text>3-sulfopyruvate + H(+) = sulfoacetaldehyde + CO2</text>
        <dbReference type="Rhea" id="RHEA:20948"/>
        <dbReference type="ChEBI" id="CHEBI:15378"/>
        <dbReference type="ChEBI" id="CHEBI:16526"/>
        <dbReference type="ChEBI" id="CHEBI:57940"/>
        <dbReference type="ChEBI" id="CHEBI:58246"/>
        <dbReference type="EC" id="4.1.1.79"/>
    </reaction>
</comment>
<dbReference type="PANTHER" id="PTHR42818">
    <property type="entry name" value="SULFOPYRUVATE DECARBOXYLASE SUBUNIT ALPHA"/>
    <property type="match status" value="1"/>
</dbReference>
<protein>
    <recommendedName>
        <fullName evidence="12">Sulfopyruvate decarboxylase subunit beta</fullName>
        <ecNumber evidence="10">4.1.1.79</ecNumber>
    </recommendedName>
</protein>
<dbReference type="Gene3D" id="3.40.50.970">
    <property type="match status" value="1"/>
</dbReference>
<reference evidence="14 15" key="1">
    <citation type="submission" date="2020-07" db="EMBL/GenBank/DDBJ databases">
        <title>Genomic Encyclopedia of Type Strains, Phase IV (KMG-V): Genome sequencing to study the core and pangenomes of soil and plant-associated prokaryotes.</title>
        <authorList>
            <person name="Whitman W."/>
        </authorList>
    </citation>
    <scope>NUCLEOTIDE SEQUENCE [LARGE SCALE GENOMIC DNA]</scope>
    <source>
        <strain evidence="14 15">A4</strain>
    </source>
</reference>
<dbReference type="RefSeq" id="WP_181487136.1">
    <property type="nucleotide sequence ID" value="NZ_JACDUI010000001.1"/>
</dbReference>
<evidence type="ECO:0000256" key="12">
    <source>
        <dbReference type="ARBA" id="ARBA00070093"/>
    </source>
</evidence>
<feature type="domain" description="Thiamine pyrophosphate enzyme TPP-binding" evidence="13">
    <location>
        <begin position="43"/>
        <end position="155"/>
    </location>
</feature>
<gene>
    <name evidence="14" type="ORF">HNP87_000037</name>
</gene>
<evidence type="ECO:0000256" key="9">
    <source>
        <dbReference type="ARBA" id="ARBA00038733"/>
    </source>
</evidence>
<evidence type="ECO:0000256" key="10">
    <source>
        <dbReference type="ARBA" id="ARBA00038875"/>
    </source>
</evidence>
<evidence type="ECO:0000256" key="6">
    <source>
        <dbReference type="ARBA" id="ARBA00023239"/>
    </source>
</evidence>
<name>A0A7J9NFM6_METMI</name>
<proteinExistence type="inferred from homology"/>
<comment type="caution">
    <text evidence="14">The sequence shown here is derived from an EMBL/GenBank/DDBJ whole genome shotgun (WGS) entry which is preliminary data.</text>
</comment>
<dbReference type="GO" id="GO:0030976">
    <property type="term" value="F:thiamine pyrophosphate binding"/>
    <property type="evidence" value="ECO:0007669"/>
    <property type="project" value="InterPro"/>
</dbReference>
<comment type="subunit">
    <text evidence="9">Heterododecamer composed of 6 subunits alpha and 6 subunits beta.</text>
</comment>
<organism evidence="14 15">
    <name type="scientific">Methanococcus maripaludis</name>
    <name type="common">Methanococcus deltae</name>
    <dbReference type="NCBI Taxonomy" id="39152"/>
    <lineage>
        <taxon>Archaea</taxon>
        <taxon>Methanobacteriati</taxon>
        <taxon>Methanobacteriota</taxon>
        <taxon>Methanomada group</taxon>
        <taxon>Methanococci</taxon>
        <taxon>Methanococcales</taxon>
        <taxon>Methanococcaceae</taxon>
        <taxon>Methanococcus</taxon>
    </lineage>
</organism>
<keyword evidence="4" id="KW-0210">Decarboxylase</keyword>
<keyword evidence="14" id="KW-0670">Pyruvate</keyword>
<comment type="pathway">
    <text evidence="8">Cofactor biosynthesis; coenzyme M biosynthesis; sulfoacetaldehyde from phosphoenolpyruvate and sulfite: step 4/4.</text>
</comment>
<keyword evidence="3" id="KW-0174">Coenzyme M biosynthesis</keyword>
<dbReference type="FunFam" id="3.40.50.970:FF:000095">
    <property type="entry name" value="Sulfopyruvate decarboxylase subunit beta"/>
    <property type="match status" value="1"/>
</dbReference>
<dbReference type="Proteomes" id="UP000563838">
    <property type="component" value="Unassembled WGS sequence"/>
</dbReference>
<comment type="cofactor">
    <cofactor evidence="1">
        <name>thiamine diphosphate</name>
        <dbReference type="ChEBI" id="CHEBI:58937"/>
    </cofactor>
</comment>
<dbReference type="CDD" id="cd03372">
    <property type="entry name" value="TPP_ComE"/>
    <property type="match status" value="1"/>
</dbReference>
<dbReference type="InterPro" id="IPR029061">
    <property type="entry name" value="THDP-binding"/>
</dbReference>